<keyword evidence="1" id="KW-0678">Repressor</keyword>
<keyword evidence="8" id="KW-1185">Reference proteome</keyword>
<evidence type="ECO:0000256" key="3">
    <source>
        <dbReference type="ARBA" id="ARBA00023125"/>
    </source>
</evidence>
<dbReference type="GO" id="GO:0003677">
    <property type="term" value="F:DNA binding"/>
    <property type="evidence" value="ECO:0007669"/>
    <property type="project" value="UniProtKB-UniRule"/>
</dbReference>
<name>D3Q4E2_STANL</name>
<dbReference type="AlphaFoldDB" id="D3Q4E2"/>
<evidence type="ECO:0000256" key="2">
    <source>
        <dbReference type="ARBA" id="ARBA00023015"/>
    </source>
</evidence>
<dbReference type="eggNOG" id="COG1309">
    <property type="taxonomic scope" value="Bacteria"/>
</dbReference>
<evidence type="ECO:0000313" key="8">
    <source>
        <dbReference type="Proteomes" id="UP000000844"/>
    </source>
</evidence>
<dbReference type="Gene3D" id="1.10.10.60">
    <property type="entry name" value="Homeodomain-like"/>
    <property type="match status" value="1"/>
</dbReference>
<dbReference type="Proteomes" id="UP000000844">
    <property type="component" value="Chromosome"/>
</dbReference>
<keyword evidence="3 5" id="KW-0238">DNA-binding</keyword>
<gene>
    <name evidence="7" type="ordered locus">Snas_0385</name>
</gene>
<dbReference type="InterPro" id="IPR009057">
    <property type="entry name" value="Homeodomain-like_sf"/>
</dbReference>
<reference evidence="7 8" key="1">
    <citation type="journal article" date="2009" name="Stand. Genomic Sci.">
        <title>Complete genome sequence of Stackebrandtia nassauensis type strain (LLR-40K-21).</title>
        <authorList>
            <person name="Munk C."/>
            <person name="Lapidus A."/>
            <person name="Copeland A."/>
            <person name="Jando M."/>
            <person name="Mayilraj S."/>
            <person name="Glavina Del Rio T."/>
            <person name="Nolan M."/>
            <person name="Chen F."/>
            <person name="Lucas S."/>
            <person name="Tice H."/>
            <person name="Cheng J.F."/>
            <person name="Han C."/>
            <person name="Detter J.C."/>
            <person name="Bruce D."/>
            <person name="Goodwin L."/>
            <person name="Chain P."/>
            <person name="Pitluck S."/>
            <person name="Goker M."/>
            <person name="Ovchinikova G."/>
            <person name="Pati A."/>
            <person name="Ivanova N."/>
            <person name="Mavromatis K."/>
            <person name="Chen A."/>
            <person name="Palaniappan K."/>
            <person name="Land M."/>
            <person name="Hauser L."/>
            <person name="Chang Y.J."/>
            <person name="Jeffries C.D."/>
            <person name="Bristow J."/>
            <person name="Eisen J.A."/>
            <person name="Markowitz V."/>
            <person name="Hugenholtz P."/>
            <person name="Kyrpides N.C."/>
            <person name="Klenk H.P."/>
        </authorList>
    </citation>
    <scope>NUCLEOTIDE SEQUENCE [LARGE SCALE GENOMIC DNA]</scope>
    <source>
        <strain evidence="8">DSM 44728 / CIP 108903 / NRRL B-16338 / NBRC 102104 / LLR-40K-21</strain>
    </source>
</reference>
<dbReference type="PROSITE" id="PS50977">
    <property type="entry name" value="HTH_TETR_2"/>
    <property type="match status" value="1"/>
</dbReference>
<protein>
    <submittedName>
        <fullName evidence="7">Transcriptional regulator, TetR family</fullName>
    </submittedName>
</protein>
<dbReference type="STRING" id="446470.Snas_0385"/>
<dbReference type="EMBL" id="CP001778">
    <property type="protein sequence ID" value="ADD40102.1"/>
    <property type="molecule type" value="Genomic_DNA"/>
</dbReference>
<evidence type="ECO:0000313" key="7">
    <source>
        <dbReference type="EMBL" id="ADD40102.1"/>
    </source>
</evidence>
<feature type="domain" description="HTH tetR-type" evidence="6">
    <location>
        <begin position="35"/>
        <end position="95"/>
    </location>
</feature>
<accession>D3Q4E2</accession>
<keyword evidence="4" id="KW-0804">Transcription</keyword>
<evidence type="ECO:0000256" key="1">
    <source>
        <dbReference type="ARBA" id="ARBA00022491"/>
    </source>
</evidence>
<organism evidence="7 8">
    <name type="scientific">Stackebrandtia nassauensis (strain DSM 44728 / CIP 108903 / NRRL B-16338 / NBRC 102104 / LLR-40K-21)</name>
    <dbReference type="NCBI Taxonomy" id="446470"/>
    <lineage>
        <taxon>Bacteria</taxon>
        <taxon>Bacillati</taxon>
        <taxon>Actinomycetota</taxon>
        <taxon>Actinomycetes</taxon>
        <taxon>Glycomycetales</taxon>
        <taxon>Glycomycetaceae</taxon>
        <taxon>Stackebrandtia</taxon>
    </lineage>
</organism>
<sequence length="219" mass="23955">MRRFTPGTPSIALRNRIGQLDPKPGSLAGMARPRQFDEDRAIDIAMRVFWAKGYAATSTDDLCEATGLKRSSLYNTFTSKHRLFTLALTRYMDTKTTALLETLDADTPIRERLRTVLRTAVDDELTGSDGCLVVNSIMELARTDRDVARLLSADADRRTAALRTVIHAGQRTGELDPDRDPLALANFVTATVGGLRVSARSGATPQTLESIMETAISAL</sequence>
<dbReference type="PANTHER" id="PTHR47506:SF1">
    <property type="entry name" value="HTH-TYPE TRANSCRIPTIONAL REGULATOR YJDC"/>
    <property type="match status" value="1"/>
</dbReference>
<feature type="DNA-binding region" description="H-T-H motif" evidence="5">
    <location>
        <begin position="58"/>
        <end position="77"/>
    </location>
</feature>
<dbReference type="KEGG" id="sna:Snas_0385"/>
<dbReference type="Pfam" id="PF00440">
    <property type="entry name" value="TetR_N"/>
    <property type="match status" value="1"/>
</dbReference>
<dbReference type="Gene3D" id="1.10.357.10">
    <property type="entry name" value="Tetracycline Repressor, domain 2"/>
    <property type="match status" value="1"/>
</dbReference>
<dbReference type="InterPro" id="IPR001647">
    <property type="entry name" value="HTH_TetR"/>
</dbReference>
<evidence type="ECO:0000256" key="5">
    <source>
        <dbReference type="PROSITE-ProRule" id="PRU00335"/>
    </source>
</evidence>
<evidence type="ECO:0000256" key="4">
    <source>
        <dbReference type="ARBA" id="ARBA00023163"/>
    </source>
</evidence>
<dbReference type="PANTHER" id="PTHR47506">
    <property type="entry name" value="TRANSCRIPTIONAL REGULATORY PROTEIN"/>
    <property type="match status" value="1"/>
</dbReference>
<dbReference type="SUPFAM" id="SSF48498">
    <property type="entry name" value="Tetracyclin repressor-like, C-terminal domain"/>
    <property type="match status" value="1"/>
</dbReference>
<dbReference type="HOGENOM" id="CLU_069356_28_0_11"/>
<dbReference type="SUPFAM" id="SSF46689">
    <property type="entry name" value="Homeodomain-like"/>
    <property type="match status" value="1"/>
</dbReference>
<evidence type="ECO:0000259" key="6">
    <source>
        <dbReference type="PROSITE" id="PS50977"/>
    </source>
</evidence>
<dbReference type="InterPro" id="IPR036271">
    <property type="entry name" value="Tet_transcr_reg_TetR-rel_C_sf"/>
</dbReference>
<keyword evidence="2" id="KW-0805">Transcription regulation</keyword>
<dbReference type="InterPro" id="IPR039538">
    <property type="entry name" value="BetI_C"/>
</dbReference>
<dbReference type="Pfam" id="PF13977">
    <property type="entry name" value="TetR_C_6"/>
    <property type="match status" value="1"/>
</dbReference>
<proteinExistence type="predicted"/>